<evidence type="ECO:0000313" key="1">
    <source>
        <dbReference type="EMBL" id="KZV82771.1"/>
    </source>
</evidence>
<accession>A0A165CN18</accession>
<dbReference type="InParanoid" id="A0A165CN18"/>
<keyword evidence="2" id="KW-1185">Reference proteome</keyword>
<dbReference type="Proteomes" id="UP000077266">
    <property type="component" value="Unassembled WGS sequence"/>
</dbReference>
<evidence type="ECO:0000313" key="2">
    <source>
        <dbReference type="Proteomes" id="UP000077266"/>
    </source>
</evidence>
<protein>
    <submittedName>
        <fullName evidence="1">Uncharacterized protein</fullName>
    </submittedName>
</protein>
<proteinExistence type="predicted"/>
<sequence>MAAFPLNLGSTTAKPAFNLPNGLNDLRLEIPREVVFQFRHRAPLRLLTSQLKRDPDIREIFLILENAQSKYSAAVHEASDMLFVGQNITVDMLDLVNDLLDASAHSVPSTASRLPEHVSRDLAKLRTRVPALRARSQQCIVRFEELAASISSNLGRIHEIRTKFAKKFKKAIFWLELALGVCRVIVEACTIVAGCGIPAVSPAMLGGRVLGKVIEGRLLPAKRLLQDKDKTIRQVDAALHDELNCALDLQTWWTGVEKDINALWEEVDTATQVGYPSSEKLQDLHCRWARKQQHMENAAVQSRLIHAEGLEPTGAESQTAGTHGQE</sequence>
<organism evidence="1 2">
    <name type="scientific">Exidia glandulosa HHB12029</name>
    <dbReference type="NCBI Taxonomy" id="1314781"/>
    <lineage>
        <taxon>Eukaryota</taxon>
        <taxon>Fungi</taxon>
        <taxon>Dikarya</taxon>
        <taxon>Basidiomycota</taxon>
        <taxon>Agaricomycotina</taxon>
        <taxon>Agaricomycetes</taxon>
        <taxon>Auriculariales</taxon>
        <taxon>Exidiaceae</taxon>
        <taxon>Exidia</taxon>
    </lineage>
</organism>
<dbReference type="AlphaFoldDB" id="A0A165CN18"/>
<gene>
    <name evidence="1" type="ORF">EXIGLDRAFT_702240</name>
</gene>
<reference evidence="1 2" key="1">
    <citation type="journal article" date="2016" name="Mol. Biol. Evol.">
        <title>Comparative Genomics of Early-Diverging Mushroom-Forming Fungi Provides Insights into the Origins of Lignocellulose Decay Capabilities.</title>
        <authorList>
            <person name="Nagy L.G."/>
            <person name="Riley R."/>
            <person name="Tritt A."/>
            <person name="Adam C."/>
            <person name="Daum C."/>
            <person name="Floudas D."/>
            <person name="Sun H."/>
            <person name="Yadav J.S."/>
            <person name="Pangilinan J."/>
            <person name="Larsson K.H."/>
            <person name="Matsuura K."/>
            <person name="Barry K."/>
            <person name="Labutti K."/>
            <person name="Kuo R."/>
            <person name="Ohm R.A."/>
            <person name="Bhattacharya S.S."/>
            <person name="Shirouzu T."/>
            <person name="Yoshinaga Y."/>
            <person name="Martin F.M."/>
            <person name="Grigoriev I.V."/>
            <person name="Hibbett D.S."/>
        </authorList>
    </citation>
    <scope>NUCLEOTIDE SEQUENCE [LARGE SCALE GENOMIC DNA]</scope>
    <source>
        <strain evidence="1 2">HHB12029</strain>
    </source>
</reference>
<dbReference type="EMBL" id="KV426305">
    <property type="protein sequence ID" value="KZV82771.1"/>
    <property type="molecule type" value="Genomic_DNA"/>
</dbReference>
<name>A0A165CN18_EXIGL</name>